<dbReference type="Proteomes" id="UP000271624">
    <property type="component" value="Unassembled WGS sequence"/>
</dbReference>
<protein>
    <submittedName>
        <fullName evidence="1">Uncharacterized protein</fullName>
    </submittedName>
</protein>
<reference evidence="1" key="1">
    <citation type="submission" date="2018-12" db="EMBL/GenBank/DDBJ databases">
        <authorList>
            <person name="Will S."/>
            <person name="Neumann-Schaal M."/>
            <person name="Henke P."/>
        </authorList>
    </citation>
    <scope>NUCLEOTIDE SEQUENCE</scope>
    <source>
        <strain evidence="1">PCC 7102</strain>
    </source>
</reference>
<comment type="caution">
    <text evidence="1">The sequence shown here is derived from an EMBL/GenBank/DDBJ whole genome shotgun (WGS) entry which is preliminary data.</text>
</comment>
<dbReference type="EMBL" id="RSCL01000012">
    <property type="protein sequence ID" value="RUT03895.1"/>
    <property type="molecule type" value="Genomic_DNA"/>
</dbReference>
<dbReference type="OrthoDB" id="565210at2"/>
<evidence type="ECO:0000313" key="2">
    <source>
        <dbReference type="Proteomes" id="UP000271624"/>
    </source>
</evidence>
<keyword evidence="2" id="KW-1185">Reference proteome</keyword>
<reference evidence="1" key="2">
    <citation type="journal article" date="2019" name="Genome Biol. Evol.">
        <title>Day and night: Metabolic profiles and evolutionary relationships of six axenic non-marine cyanobacteria.</title>
        <authorList>
            <person name="Will S.E."/>
            <person name="Henke P."/>
            <person name="Boedeker C."/>
            <person name="Huang S."/>
            <person name="Brinkmann H."/>
            <person name="Rohde M."/>
            <person name="Jarek M."/>
            <person name="Friedl T."/>
            <person name="Seufert S."/>
            <person name="Schumacher M."/>
            <person name="Overmann J."/>
            <person name="Neumann-Schaal M."/>
            <person name="Petersen J."/>
        </authorList>
    </citation>
    <scope>NUCLEOTIDE SEQUENCE [LARGE SCALE GENOMIC DNA]</scope>
    <source>
        <strain evidence="1">PCC 7102</strain>
    </source>
</reference>
<dbReference type="RefSeq" id="WP_127083169.1">
    <property type="nucleotide sequence ID" value="NZ_RSCL01000012.1"/>
</dbReference>
<name>A0A3S1CI16_9CYAN</name>
<proteinExistence type="predicted"/>
<evidence type="ECO:0000313" key="1">
    <source>
        <dbReference type="EMBL" id="RUT03895.1"/>
    </source>
</evidence>
<accession>A0A3S1CI16</accession>
<organism evidence="1 2">
    <name type="scientific">Dulcicalothrix desertica PCC 7102</name>
    <dbReference type="NCBI Taxonomy" id="232991"/>
    <lineage>
        <taxon>Bacteria</taxon>
        <taxon>Bacillati</taxon>
        <taxon>Cyanobacteriota</taxon>
        <taxon>Cyanophyceae</taxon>
        <taxon>Nostocales</taxon>
        <taxon>Calotrichaceae</taxon>
        <taxon>Dulcicalothrix</taxon>
    </lineage>
</organism>
<gene>
    <name evidence="1" type="ORF">DSM106972_048090</name>
</gene>
<dbReference type="AlphaFoldDB" id="A0A3S1CI16"/>
<sequence>MKVRAIKRGQILELLEQINNIPDNAEILVELQAPRADITGGTLSDDEKLAKLNQLFGTWKDKPELIEIFTELDKNRHAYGGREIS</sequence>